<dbReference type="PRINTS" id="PR00364">
    <property type="entry name" value="DISEASERSIST"/>
</dbReference>
<protein>
    <submittedName>
        <fullName evidence="3">ATP-binding protein</fullName>
    </submittedName>
</protein>
<dbReference type="InterPro" id="IPR027417">
    <property type="entry name" value="P-loop_NTPase"/>
</dbReference>
<dbReference type="Pfam" id="PF00931">
    <property type="entry name" value="NB-ARC"/>
    <property type="match status" value="1"/>
</dbReference>
<dbReference type="Proteomes" id="UP001597417">
    <property type="component" value="Unassembled WGS sequence"/>
</dbReference>
<dbReference type="InterPro" id="IPR016032">
    <property type="entry name" value="Sig_transdc_resp-reg_C-effctor"/>
</dbReference>
<dbReference type="EMBL" id="JBHUKR010000024">
    <property type="protein sequence ID" value="MFD2421932.1"/>
    <property type="molecule type" value="Genomic_DNA"/>
</dbReference>
<dbReference type="Pfam" id="PF13424">
    <property type="entry name" value="TPR_12"/>
    <property type="match status" value="2"/>
</dbReference>
<dbReference type="PANTHER" id="PTHR47691">
    <property type="entry name" value="REGULATOR-RELATED"/>
    <property type="match status" value="1"/>
</dbReference>
<keyword evidence="3" id="KW-0547">Nucleotide-binding</keyword>
<organism evidence="3 4">
    <name type="scientific">Amycolatopsis pigmentata</name>
    <dbReference type="NCBI Taxonomy" id="450801"/>
    <lineage>
        <taxon>Bacteria</taxon>
        <taxon>Bacillati</taxon>
        <taxon>Actinomycetota</taxon>
        <taxon>Actinomycetes</taxon>
        <taxon>Pseudonocardiales</taxon>
        <taxon>Pseudonocardiaceae</taxon>
        <taxon>Amycolatopsis</taxon>
    </lineage>
</organism>
<evidence type="ECO:0000256" key="1">
    <source>
        <dbReference type="SAM" id="MobiDB-lite"/>
    </source>
</evidence>
<dbReference type="SUPFAM" id="SSF52540">
    <property type="entry name" value="P-loop containing nucleoside triphosphate hydrolases"/>
    <property type="match status" value="1"/>
</dbReference>
<feature type="region of interest" description="Disordered" evidence="1">
    <location>
        <begin position="942"/>
        <end position="964"/>
    </location>
</feature>
<reference evidence="4" key="1">
    <citation type="journal article" date="2019" name="Int. J. Syst. Evol. Microbiol.">
        <title>The Global Catalogue of Microorganisms (GCM) 10K type strain sequencing project: providing services to taxonomists for standard genome sequencing and annotation.</title>
        <authorList>
            <consortium name="The Broad Institute Genomics Platform"/>
            <consortium name="The Broad Institute Genome Sequencing Center for Infectious Disease"/>
            <person name="Wu L."/>
            <person name="Ma J."/>
        </authorList>
    </citation>
    <scope>NUCLEOTIDE SEQUENCE [LARGE SCALE GENOMIC DNA]</scope>
    <source>
        <strain evidence="4">CGMCC 4.7645</strain>
    </source>
</reference>
<dbReference type="Gene3D" id="1.10.10.10">
    <property type="entry name" value="Winged helix-like DNA-binding domain superfamily/Winged helix DNA-binding domain"/>
    <property type="match status" value="1"/>
</dbReference>
<dbReference type="SMART" id="SM01043">
    <property type="entry name" value="BTAD"/>
    <property type="match status" value="1"/>
</dbReference>
<evidence type="ECO:0000313" key="4">
    <source>
        <dbReference type="Proteomes" id="UP001597417"/>
    </source>
</evidence>
<dbReference type="InterPro" id="IPR005158">
    <property type="entry name" value="BTAD"/>
</dbReference>
<accession>A0ABW5G4V5</accession>
<dbReference type="SUPFAM" id="SSF48452">
    <property type="entry name" value="TPR-like"/>
    <property type="match status" value="2"/>
</dbReference>
<dbReference type="InterPro" id="IPR036388">
    <property type="entry name" value="WH-like_DNA-bd_sf"/>
</dbReference>
<gene>
    <name evidence="3" type="ORF">ACFSXZ_36955</name>
</gene>
<dbReference type="Pfam" id="PF03704">
    <property type="entry name" value="BTAD"/>
    <property type="match status" value="1"/>
</dbReference>
<dbReference type="SMART" id="SM00028">
    <property type="entry name" value="TPR"/>
    <property type="match status" value="7"/>
</dbReference>
<dbReference type="InterPro" id="IPR019734">
    <property type="entry name" value="TPR_rpt"/>
</dbReference>
<keyword evidence="4" id="KW-1185">Reference proteome</keyword>
<evidence type="ECO:0000259" key="2">
    <source>
        <dbReference type="SMART" id="SM01043"/>
    </source>
</evidence>
<feature type="domain" description="Bacterial transcriptional activator" evidence="2">
    <location>
        <begin position="90"/>
        <end position="236"/>
    </location>
</feature>
<dbReference type="RefSeq" id="WP_378270776.1">
    <property type="nucleotide sequence ID" value="NZ_JBHUKR010000024.1"/>
</dbReference>
<sequence>MLRIDLQRNVDLRSVKLRGLLGLLLLNANSPVSASLIMRLIWDDLDGSKPRQELYRNISKARRVLGKTISKPSIAVGNGLYRLDVDHSNVDYHHFRRLVDEGVSLHRSGNNRGAIKILRQALAMWPDEPMLVNVPLPWVKQAEEELIDESFNPAVRAYFEACLAEGRGDSVIVEIERLMRRQELNETLAELRMNALSQLRGPDSVDKFFRAFVRRTTEELGADVSAHLKRLHRDLVEGRATAAAAGRLRVPVMLPRDIPDFLGRADVLARLDEWLLARGPAAVALHGVGGVGKTAVARHWATTRREHFPDGQLYFDLNGDSDPEKPTAVATGFLKELGADIPLDADRMTLLRHRIGDRRMLVFLDNVGSPDEIRPLLDATASCSVLLTTRQKPDLIGCRDLVVPRLRPVDAVEMIRRRIYDDRRAMEPAAVEEIAKLCDGLPLCLRIAGEYVVARSGMTIRTLADQLAAEERRRLLDAHSRTDGKGRSLRAVFDSSLSGFDPRTKFLFTVLGLHPHPYVSLAAATACAGMSATEVEDCFDSLVTAGFAEQKSETVYHLHDIMHAYGRDVARREIGDQQRTWILRRMFDFYLRTVRNAIRLISPELTEVPPLATDDSVVPVAFADRVAAQRWCFESRAETLAVARLAAEVGFQGHMWRTIGLFSVWSWEYSDDLDDVITLLVSGVRAAIKDASRTGEKMLLNNLGAMYLQIKKYREAEACLEQLRRFSVESGDLLAEAIAQHNMGTALLGRGRLNDAAKQYRIALNLFTRAGNEPYRGRAYLRLGDVSRRMDRPDEAKRYYVDSLAVFGKVQSDERADPLLGLASLVAESGDLESAKSYAQESLELYRHAVKEREMGNALLALAHIQCEMGEFPEAFTRAREAVRLADARGDLAEKARSLETLGEVRVKAGDVDSARTAWENARSLFDELHDARASAVTDRLTELNASESLPEQRKRSQQLSEGH</sequence>
<proteinExistence type="predicted"/>
<comment type="caution">
    <text evidence="3">The sequence shown here is derived from an EMBL/GenBank/DDBJ whole genome shotgun (WGS) entry which is preliminary data.</text>
</comment>
<dbReference type="Gene3D" id="3.40.50.300">
    <property type="entry name" value="P-loop containing nucleotide triphosphate hydrolases"/>
    <property type="match status" value="1"/>
</dbReference>
<name>A0ABW5G4V5_9PSEU</name>
<keyword evidence="3" id="KW-0067">ATP-binding</keyword>
<dbReference type="InterPro" id="IPR011990">
    <property type="entry name" value="TPR-like_helical_dom_sf"/>
</dbReference>
<dbReference type="GO" id="GO:0005524">
    <property type="term" value="F:ATP binding"/>
    <property type="evidence" value="ECO:0007669"/>
    <property type="project" value="UniProtKB-KW"/>
</dbReference>
<dbReference type="PANTHER" id="PTHR47691:SF3">
    <property type="entry name" value="HTH-TYPE TRANSCRIPTIONAL REGULATOR RV0890C-RELATED"/>
    <property type="match status" value="1"/>
</dbReference>
<dbReference type="SUPFAM" id="SSF46894">
    <property type="entry name" value="C-terminal effector domain of the bipartite response regulators"/>
    <property type="match status" value="1"/>
</dbReference>
<dbReference type="InterPro" id="IPR002182">
    <property type="entry name" value="NB-ARC"/>
</dbReference>
<dbReference type="Gene3D" id="1.25.40.10">
    <property type="entry name" value="Tetratricopeptide repeat domain"/>
    <property type="match status" value="3"/>
</dbReference>
<evidence type="ECO:0000313" key="3">
    <source>
        <dbReference type="EMBL" id="MFD2421932.1"/>
    </source>
</evidence>